<sequence length="37" mass="4073">CMKADAGTVDCLVKNRFGEARTTCRIEVINTSELGNR</sequence>
<organism evidence="1 2">
    <name type="scientific">Rotaria magnacalcarata</name>
    <dbReference type="NCBI Taxonomy" id="392030"/>
    <lineage>
        <taxon>Eukaryota</taxon>
        <taxon>Metazoa</taxon>
        <taxon>Spiralia</taxon>
        <taxon>Gnathifera</taxon>
        <taxon>Rotifera</taxon>
        <taxon>Eurotatoria</taxon>
        <taxon>Bdelloidea</taxon>
        <taxon>Philodinida</taxon>
        <taxon>Philodinidae</taxon>
        <taxon>Rotaria</taxon>
    </lineage>
</organism>
<feature type="non-terminal residue" evidence="1">
    <location>
        <position position="1"/>
    </location>
</feature>
<evidence type="ECO:0000313" key="2">
    <source>
        <dbReference type="Proteomes" id="UP000681720"/>
    </source>
</evidence>
<dbReference type="EMBL" id="CAJOBJ010369060">
    <property type="protein sequence ID" value="CAF5222545.1"/>
    <property type="molecule type" value="Genomic_DNA"/>
</dbReference>
<proteinExistence type="predicted"/>
<protein>
    <submittedName>
        <fullName evidence="1">Uncharacterized protein</fullName>
    </submittedName>
</protein>
<comment type="caution">
    <text evidence="1">The sequence shown here is derived from an EMBL/GenBank/DDBJ whole genome shotgun (WGS) entry which is preliminary data.</text>
</comment>
<dbReference type="AlphaFoldDB" id="A0A8S3JWF2"/>
<name>A0A8S3JWF2_9BILA</name>
<dbReference type="Proteomes" id="UP000681720">
    <property type="component" value="Unassembled WGS sequence"/>
</dbReference>
<reference evidence="1" key="1">
    <citation type="submission" date="2021-02" db="EMBL/GenBank/DDBJ databases">
        <authorList>
            <person name="Nowell W R."/>
        </authorList>
    </citation>
    <scope>NUCLEOTIDE SEQUENCE</scope>
</reference>
<evidence type="ECO:0000313" key="1">
    <source>
        <dbReference type="EMBL" id="CAF5222545.1"/>
    </source>
</evidence>
<accession>A0A8S3JWF2</accession>
<gene>
    <name evidence="1" type="ORF">GIL414_LOCUS85127</name>
</gene>